<evidence type="ECO:0000256" key="3">
    <source>
        <dbReference type="ARBA" id="ARBA00022527"/>
    </source>
</evidence>
<evidence type="ECO:0000256" key="11">
    <source>
        <dbReference type="SAM" id="MobiDB-lite"/>
    </source>
</evidence>
<feature type="compositionally biased region" description="Acidic residues" evidence="11">
    <location>
        <begin position="289"/>
        <end position="316"/>
    </location>
</feature>
<dbReference type="Proteomes" id="UP000266188">
    <property type="component" value="Unassembled WGS sequence"/>
</dbReference>
<comment type="catalytic activity">
    <reaction evidence="9">
        <text>L-seryl-[protein] + ATP = O-phospho-L-seryl-[protein] + ADP + H(+)</text>
        <dbReference type="Rhea" id="RHEA:17989"/>
        <dbReference type="Rhea" id="RHEA-COMP:9863"/>
        <dbReference type="Rhea" id="RHEA-COMP:11604"/>
        <dbReference type="ChEBI" id="CHEBI:15378"/>
        <dbReference type="ChEBI" id="CHEBI:29999"/>
        <dbReference type="ChEBI" id="CHEBI:30616"/>
        <dbReference type="ChEBI" id="CHEBI:83421"/>
        <dbReference type="ChEBI" id="CHEBI:456216"/>
        <dbReference type="EC" id="2.7.11.1"/>
    </reaction>
</comment>
<dbReference type="PANTHER" id="PTHR48012:SF10">
    <property type="entry name" value="FI20177P1"/>
    <property type="match status" value="1"/>
</dbReference>
<keyword evidence="4" id="KW-0808">Transferase</keyword>
<dbReference type="AlphaFoldDB" id="A0A3A3A195"/>
<dbReference type="EC" id="2.7.11.1" evidence="2"/>
<keyword evidence="5 10" id="KW-0547">Nucleotide-binding</keyword>
<feature type="binding site" evidence="10">
    <location>
        <position position="40"/>
    </location>
    <ligand>
        <name>ATP</name>
        <dbReference type="ChEBI" id="CHEBI:30616"/>
    </ligand>
</feature>
<evidence type="ECO:0000256" key="5">
    <source>
        <dbReference type="ARBA" id="ARBA00022741"/>
    </source>
</evidence>
<dbReference type="Gene3D" id="1.10.510.10">
    <property type="entry name" value="Transferase(Phosphotransferase) domain 1"/>
    <property type="match status" value="1"/>
</dbReference>
<proteinExistence type="inferred from homology"/>
<evidence type="ECO:0000256" key="8">
    <source>
        <dbReference type="ARBA" id="ARBA00047899"/>
    </source>
</evidence>
<dbReference type="InterPro" id="IPR050629">
    <property type="entry name" value="STE20/SPS1-PAK"/>
</dbReference>
<evidence type="ECO:0000313" key="14">
    <source>
        <dbReference type="Proteomes" id="UP000266188"/>
    </source>
</evidence>
<keyword evidence="7 10" id="KW-0067">ATP-binding</keyword>
<reference evidence="14" key="1">
    <citation type="submission" date="2017-02" db="EMBL/GenBank/DDBJ databases">
        <authorList>
            <person name="Tafer H."/>
            <person name="Lopandic K."/>
        </authorList>
    </citation>
    <scope>NUCLEOTIDE SEQUENCE [LARGE SCALE GENOMIC DNA]</scope>
    <source>
        <strain evidence="14">CBS 366.77</strain>
    </source>
</reference>
<organism evidence="13 14">
    <name type="scientific">Aspergillus sclerotialis</name>
    <dbReference type="NCBI Taxonomy" id="2070753"/>
    <lineage>
        <taxon>Eukaryota</taxon>
        <taxon>Fungi</taxon>
        <taxon>Dikarya</taxon>
        <taxon>Ascomycota</taxon>
        <taxon>Pezizomycotina</taxon>
        <taxon>Eurotiomycetes</taxon>
        <taxon>Eurotiomycetidae</taxon>
        <taxon>Eurotiales</taxon>
        <taxon>Aspergillaceae</taxon>
        <taxon>Aspergillus</taxon>
        <taxon>Aspergillus subgen. Polypaecilum</taxon>
    </lineage>
</organism>
<dbReference type="OrthoDB" id="248923at2759"/>
<dbReference type="PROSITE" id="PS00107">
    <property type="entry name" value="PROTEIN_KINASE_ATP"/>
    <property type="match status" value="1"/>
</dbReference>
<dbReference type="InterPro" id="IPR011009">
    <property type="entry name" value="Kinase-like_dom_sf"/>
</dbReference>
<dbReference type="GO" id="GO:0004674">
    <property type="term" value="F:protein serine/threonine kinase activity"/>
    <property type="evidence" value="ECO:0007669"/>
    <property type="project" value="UniProtKB-KW"/>
</dbReference>
<feature type="region of interest" description="Disordered" evidence="11">
    <location>
        <begin position="284"/>
        <end position="425"/>
    </location>
</feature>
<protein>
    <recommendedName>
        <fullName evidence="2">non-specific serine/threonine protein kinase</fullName>
        <ecNumber evidence="2">2.7.11.1</ecNumber>
    </recommendedName>
</protein>
<dbReference type="EMBL" id="MVGC01000005">
    <property type="protein sequence ID" value="RJE27337.1"/>
    <property type="molecule type" value="Genomic_DNA"/>
</dbReference>
<evidence type="ECO:0000256" key="4">
    <source>
        <dbReference type="ARBA" id="ARBA00022679"/>
    </source>
</evidence>
<dbReference type="SUPFAM" id="SSF56112">
    <property type="entry name" value="Protein kinase-like (PK-like)"/>
    <property type="match status" value="1"/>
</dbReference>
<evidence type="ECO:0000259" key="12">
    <source>
        <dbReference type="PROSITE" id="PS50011"/>
    </source>
</evidence>
<evidence type="ECO:0000313" key="13">
    <source>
        <dbReference type="EMBL" id="RJE27337.1"/>
    </source>
</evidence>
<evidence type="ECO:0000256" key="2">
    <source>
        <dbReference type="ARBA" id="ARBA00012513"/>
    </source>
</evidence>
<dbReference type="STRING" id="2070753.A0A3A3A195"/>
<dbReference type="GO" id="GO:0005524">
    <property type="term" value="F:ATP binding"/>
    <property type="evidence" value="ECO:0007669"/>
    <property type="project" value="UniProtKB-UniRule"/>
</dbReference>
<keyword evidence="6 13" id="KW-0418">Kinase</keyword>
<dbReference type="GO" id="GO:0005737">
    <property type="term" value="C:cytoplasm"/>
    <property type="evidence" value="ECO:0007669"/>
    <property type="project" value="TreeGrafter"/>
</dbReference>
<dbReference type="InterPro" id="IPR000719">
    <property type="entry name" value="Prot_kinase_dom"/>
</dbReference>
<accession>A0A3A3A195</accession>
<comment type="similarity">
    <text evidence="1">Belongs to the protein kinase superfamily. STE Ser/Thr protein kinase family. STE20 subfamily.</text>
</comment>
<keyword evidence="14" id="KW-1185">Reference proteome</keyword>
<dbReference type="PANTHER" id="PTHR48012">
    <property type="entry name" value="STERILE20-LIKE KINASE, ISOFORM B-RELATED"/>
    <property type="match status" value="1"/>
</dbReference>
<evidence type="ECO:0000256" key="6">
    <source>
        <dbReference type="ARBA" id="ARBA00022777"/>
    </source>
</evidence>
<dbReference type="PROSITE" id="PS50011">
    <property type="entry name" value="PROTEIN_KINASE_DOM"/>
    <property type="match status" value="1"/>
</dbReference>
<evidence type="ECO:0000256" key="9">
    <source>
        <dbReference type="ARBA" id="ARBA00048679"/>
    </source>
</evidence>
<dbReference type="FunFam" id="1.10.510.10:FF:000499">
    <property type="entry name" value="Serine/threonine-protein kinase KIC1"/>
    <property type="match status" value="1"/>
</dbReference>
<feature type="region of interest" description="Disordered" evidence="11">
    <location>
        <begin position="448"/>
        <end position="558"/>
    </location>
</feature>
<sequence>MDGQVDPETIYMRQACIGGGSFGKVYKGVDRRTGETVAIKVVDIELAEDSIEEILQEISIMSGLSSPHVIQYHGSYLQGTKLWIIMEYCSGGSCYDLMRPEKIPEEHIAIIMKQLLRALDYLHGDAKMHRDIKAANVLVTANGQVKLADFGVSAQLTATMRRKNTFVGTPFWMAPEVIKQSGYDFKADIWSLGITALELADGEPPYSDVHPMKALFLIPRLSPPALKGDYSSSFKDFVRLCLQRDPKDRPTARTLLDHDFIRRAKKATYLTELVEKYELWRATNPKTAEEEENDDYQDFSPEEEEGEEGEIVDNDMWDFGTVRPSGRTGFKPPRGTGTNSQNRGAVDWDLSEGTHDSSGPSHPKQSMPLQTENAPDVPLVSSLSDTPLLRTPLKQTPKETKPQTPSHLQRPLAGPQRESPDTSEYDRVLQQSLVEDLGFLQLDRSPAALSASSNKRATTPGEEILGNASPSRTATPHPSQGNALTQAVKSGTGLNHSPDARPHYQNLRAPPPLSSAPLRSPRKPTSLEQTRAMGWRPVATEDSNPRPAKQSIPFSTGRDLPFENQLSSSNEATALNTVILPALRSVIDRRASIVSEIGRQPAPSISEDLEGRGRVLEFQSRHKRTQEMIEAITKDIWSGLNRIEECDRQAPIEMSPTANTFMDGFLEEIVDRISRL</sequence>
<comment type="caution">
    <text evidence="13">The sequence shown here is derived from an EMBL/GenBank/DDBJ whole genome shotgun (WGS) entry which is preliminary data.</text>
</comment>
<keyword evidence="3" id="KW-0723">Serine/threonine-protein kinase</keyword>
<feature type="compositionally biased region" description="Polar residues" evidence="11">
    <location>
        <begin position="356"/>
        <end position="373"/>
    </location>
</feature>
<dbReference type="CDD" id="cd06609">
    <property type="entry name" value="STKc_MST3_like"/>
    <property type="match status" value="1"/>
</dbReference>
<gene>
    <name evidence="13" type="ORF">PHISCL_00347</name>
</gene>
<evidence type="ECO:0000256" key="1">
    <source>
        <dbReference type="ARBA" id="ARBA00008874"/>
    </source>
</evidence>
<comment type="catalytic activity">
    <reaction evidence="8">
        <text>L-threonyl-[protein] + ATP = O-phospho-L-threonyl-[protein] + ADP + H(+)</text>
        <dbReference type="Rhea" id="RHEA:46608"/>
        <dbReference type="Rhea" id="RHEA-COMP:11060"/>
        <dbReference type="Rhea" id="RHEA-COMP:11605"/>
        <dbReference type="ChEBI" id="CHEBI:15378"/>
        <dbReference type="ChEBI" id="CHEBI:30013"/>
        <dbReference type="ChEBI" id="CHEBI:30616"/>
        <dbReference type="ChEBI" id="CHEBI:61977"/>
        <dbReference type="ChEBI" id="CHEBI:456216"/>
        <dbReference type="EC" id="2.7.11.1"/>
    </reaction>
</comment>
<dbReference type="Pfam" id="PF00069">
    <property type="entry name" value="Pkinase"/>
    <property type="match status" value="1"/>
</dbReference>
<name>A0A3A3A195_9EURO</name>
<dbReference type="SMART" id="SM00220">
    <property type="entry name" value="S_TKc"/>
    <property type="match status" value="1"/>
</dbReference>
<evidence type="ECO:0000256" key="7">
    <source>
        <dbReference type="ARBA" id="ARBA00022840"/>
    </source>
</evidence>
<dbReference type="InterPro" id="IPR017441">
    <property type="entry name" value="Protein_kinase_ATP_BS"/>
</dbReference>
<evidence type="ECO:0000256" key="10">
    <source>
        <dbReference type="PROSITE-ProRule" id="PRU10141"/>
    </source>
</evidence>
<feature type="domain" description="Protein kinase" evidence="12">
    <location>
        <begin position="11"/>
        <end position="261"/>
    </location>
</feature>
<feature type="compositionally biased region" description="Polar residues" evidence="11">
    <location>
        <begin position="468"/>
        <end position="495"/>
    </location>
</feature>